<dbReference type="PANTHER" id="PTHR31001">
    <property type="entry name" value="UNCHARACTERIZED TRANSCRIPTIONAL REGULATORY PROTEIN"/>
    <property type="match status" value="1"/>
</dbReference>
<comment type="subcellular location">
    <subcellularLocation>
        <location evidence="1">Nucleus</location>
    </subcellularLocation>
</comment>
<organism evidence="4 5">
    <name type="scientific">Neurospora hispaniola</name>
    <dbReference type="NCBI Taxonomy" id="588809"/>
    <lineage>
        <taxon>Eukaryota</taxon>
        <taxon>Fungi</taxon>
        <taxon>Dikarya</taxon>
        <taxon>Ascomycota</taxon>
        <taxon>Pezizomycotina</taxon>
        <taxon>Sordariomycetes</taxon>
        <taxon>Sordariomycetidae</taxon>
        <taxon>Sordariales</taxon>
        <taxon>Sordariaceae</taxon>
        <taxon>Neurospora</taxon>
    </lineage>
</organism>
<sequence length="692" mass="77482">MGLDQDNIDSESSPVLVAEAAEDVHRVMRDIPDRQIIDFLVQFFVREISWMDQVVHVPWLMSKYQDWCNTLSAEECRAADANDVPRQIRVMDVDFVVLLLRIVSYALQFLPSPIYPLDRIRGVLLADVRNECDDIANTLEAMSWALDGRGSLIRVHQVAFAALKCQTEGNIKACWETVSRAIRIAQSIGIHSDSVTAIGANETEKEMARRIFCNLYTWDSLLSRQLDRMYALPGRLHPRNWPQLHALPEYRDRGEQTPPTMPLNRGLEAPDPFTERLLQARLADFWRSVSPLQGNEDDIMAAEERYDKFSREFLSQLPPAFALADADESWDRLLPKLPLQRQMLHMAIYDSLCWNFRPLLFWHPSSSLSLPPYKVLLLRYQKRAVAGAALRSLEAVARLHALLGGYHTRLPGIVMSTFEAAVLLLQLCADPSFLEDDSCLNMQQQQQQQQHITPRLDPMRANAHMVNRPACMEAVEGAVKRLKMLAEVSSLADIGASTLVELLRRTTTSEEKSGTEVLRNNQLPLETNVSTSKTLTETVNETIHVATQDHAGLQVPQGQGQEVGSVESLHNTPRTTTSSLAGETVVDEATMVTGWNAASAESFDVSLAIDMPSSLQDFMSTMTVGDMATWSAFDESSIFPPESEYVGDIPATETFKGTKGRHPRLTNRKDCLASRLHSGLGNVELGGTKWNS</sequence>
<dbReference type="GO" id="GO:0006351">
    <property type="term" value="P:DNA-templated transcription"/>
    <property type="evidence" value="ECO:0007669"/>
    <property type="project" value="InterPro"/>
</dbReference>
<dbReference type="AlphaFoldDB" id="A0AAJ0MLI9"/>
<evidence type="ECO:0000313" key="4">
    <source>
        <dbReference type="EMBL" id="KAK3484772.1"/>
    </source>
</evidence>
<accession>A0AAJ0MLI9</accession>
<dbReference type="Pfam" id="PF04082">
    <property type="entry name" value="Fungal_trans"/>
    <property type="match status" value="1"/>
</dbReference>
<reference evidence="4 5" key="1">
    <citation type="journal article" date="2023" name="Mol. Phylogenet. Evol.">
        <title>Genome-scale phylogeny and comparative genomics of the fungal order Sordariales.</title>
        <authorList>
            <person name="Hensen N."/>
            <person name="Bonometti L."/>
            <person name="Westerberg I."/>
            <person name="Brannstrom I.O."/>
            <person name="Guillou S."/>
            <person name="Cros-Aarteil S."/>
            <person name="Calhoun S."/>
            <person name="Haridas S."/>
            <person name="Kuo A."/>
            <person name="Mondo S."/>
            <person name="Pangilinan J."/>
            <person name="Riley R."/>
            <person name="LaButti K."/>
            <person name="Andreopoulos B."/>
            <person name="Lipzen A."/>
            <person name="Chen C."/>
            <person name="Yan M."/>
            <person name="Daum C."/>
            <person name="Ng V."/>
            <person name="Clum A."/>
            <person name="Steindorff A."/>
            <person name="Ohm R.A."/>
            <person name="Martin F."/>
            <person name="Silar P."/>
            <person name="Natvig D.O."/>
            <person name="Lalanne C."/>
            <person name="Gautier V."/>
            <person name="Ament-Velasquez S.L."/>
            <person name="Kruys A."/>
            <person name="Hutchinson M.I."/>
            <person name="Powell A.J."/>
            <person name="Barry K."/>
            <person name="Miller A.N."/>
            <person name="Grigoriev I.V."/>
            <person name="Debuchy R."/>
            <person name="Gladieux P."/>
            <person name="Hiltunen Thoren M."/>
            <person name="Johannesson H."/>
        </authorList>
    </citation>
    <scope>NUCLEOTIDE SEQUENCE [LARGE SCALE GENOMIC DNA]</scope>
    <source>
        <strain evidence="4 5">FGSC 10403</strain>
    </source>
</reference>
<dbReference type="GO" id="GO:0005634">
    <property type="term" value="C:nucleus"/>
    <property type="evidence" value="ECO:0007669"/>
    <property type="project" value="UniProtKB-SubCell"/>
</dbReference>
<evidence type="ECO:0000256" key="1">
    <source>
        <dbReference type="ARBA" id="ARBA00004123"/>
    </source>
</evidence>
<name>A0AAJ0MLI9_9PEZI</name>
<evidence type="ECO:0000313" key="5">
    <source>
        <dbReference type="Proteomes" id="UP001285908"/>
    </source>
</evidence>
<dbReference type="GeneID" id="87873262"/>
<dbReference type="Proteomes" id="UP001285908">
    <property type="component" value="Unassembled WGS sequence"/>
</dbReference>
<evidence type="ECO:0000259" key="3">
    <source>
        <dbReference type="SMART" id="SM00906"/>
    </source>
</evidence>
<protein>
    <recommendedName>
        <fullName evidence="3">Xylanolytic transcriptional activator regulatory domain-containing protein</fullName>
    </recommendedName>
</protein>
<dbReference type="CDD" id="cd12148">
    <property type="entry name" value="fungal_TF_MHR"/>
    <property type="match status" value="1"/>
</dbReference>
<dbReference type="InterPro" id="IPR050613">
    <property type="entry name" value="Sec_Metabolite_Reg"/>
</dbReference>
<feature type="domain" description="Xylanolytic transcriptional activator regulatory" evidence="3">
    <location>
        <begin position="174"/>
        <end position="253"/>
    </location>
</feature>
<proteinExistence type="predicted"/>
<dbReference type="GO" id="GO:0008270">
    <property type="term" value="F:zinc ion binding"/>
    <property type="evidence" value="ECO:0007669"/>
    <property type="project" value="InterPro"/>
</dbReference>
<dbReference type="InterPro" id="IPR007219">
    <property type="entry name" value="XnlR_reg_dom"/>
</dbReference>
<dbReference type="RefSeq" id="XP_062687826.1">
    <property type="nucleotide sequence ID" value="XM_062835640.1"/>
</dbReference>
<keyword evidence="2" id="KW-0539">Nucleus</keyword>
<evidence type="ECO:0000256" key="2">
    <source>
        <dbReference type="ARBA" id="ARBA00023242"/>
    </source>
</evidence>
<dbReference type="EMBL" id="JAULSX010000013">
    <property type="protein sequence ID" value="KAK3484772.1"/>
    <property type="molecule type" value="Genomic_DNA"/>
</dbReference>
<dbReference type="SMART" id="SM00906">
    <property type="entry name" value="Fungal_trans"/>
    <property type="match status" value="1"/>
</dbReference>
<keyword evidence="5" id="KW-1185">Reference proteome</keyword>
<dbReference type="PANTHER" id="PTHR31001:SF87">
    <property type="entry name" value="COL-21"/>
    <property type="match status" value="1"/>
</dbReference>
<gene>
    <name evidence="4" type="ORF">B0T23DRAFT_327758</name>
</gene>
<comment type="caution">
    <text evidence="4">The sequence shown here is derived from an EMBL/GenBank/DDBJ whole genome shotgun (WGS) entry which is preliminary data.</text>
</comment>
<dbReference type="GO" id="GO:0003677">
    <property type="term" value="F:DNA binding"/>
    <property type="evidence" value="ECO:0007669"/>
    <property type="project" value="InterPro"/>
</dbReference>